<accession>A0A0B5FEV2</accession>
<name>A0A0B5FEV2_9BACT</name>
<dbReference type="Pfam" id="PF01381">
    <property type="entry name" value="HTH_3"/>
    <property type="match status" value="1"/>
</dbReference>
<protein>
    <recommendedName>
        <fullName evidence="1">HTH cro/C1-type domain-containing protein</fullName>
    </recommendedName>
</protein>
<dbReference type="EMBL" id="CP010311">
    <property type="protein sequence ID" value="AJF06667.1"/>
    <property type="molecule type" value="Genomic_DNA"/>
</dbReference>
<dbReference type="Proteomes" id="UP000035036">
    <property type="component" value="Chromosome"/>
</dbReference>
<dbReference type="KEGG" id="gsb:GSUB_09115"/>
<dbReference type="PANTHER" id="PTHR40455:SF1">
    <property type="entry name" value="ANTITOXIN HIGA"/>
    <property type="match status" value="1"/>
</dbReference>
<dbReference type="CDD" id="cd00093">
    <property type="entry name" value="HTH_XRE"/>
    <property type="match status" value="1"/>
</dbReference>
<organism evidence="2 3">
    <name type="scientific">Geoalkalibacter subterraneus</name>
    <dbReference type="NCBI Taxonomy" id="483547"/>
    <lineage>
        <taxon>Bacteria</taxon>
        <taxon>Pseudomonadati</taxon>
        <taxon>Thermodesulfobacteriota</taxon>
        <taxon>Desulfuromonadia</taxon>
        <taxon>Desulfuromonadales</taxon>
        <taxon>Geoalkalibacteraceae</taxon>
        <taxon>Geoalkalibacter</taxon>
    </lineage>
</organism>
<dbReference type="InterPro" id="IPR010982">
    <property type="entry name" value="Lambda_DNA-bd_dom_sf"/>
</dbReference>
<sequence length="146" mass="16431">MNTATVMQIENSFLSIFEKTQRALEIKTDDDYQFALDLLEQLMTKAEDREGEPLLHLINIVADAIEGYESSLENIQRFDQEVDAIDPGVSTLRVLIDQYGLTYSDLKDEIGGKSLVSQILSGSKSLTKAHIAKLSKRFNVSPQLFF</sequence>
<dbReference type="RefSeq" id="WP_040200392.1">
    <property type="nucleotide sequence ID" value="NZ_CP010311.1"/>
</dbReference>
<evidence type="ECO:0000313" key="2">
    <source>
        <dbReference type="EMBL" id="AJF06667.1"/>
    </source>
</evidence>
<dbReference type="Gene3D" id="1.10.260.40">
    <property type="entry name" value="lambda repressor-like DNA-binding domains"/>
    <property type="match status" value="1"/>
</dbReference>
<feature type="domain" description="HTH cro/C1-type" evidence="1">
    <location>
        <begin position="92"/>
        <end position="145"/>
    </location>
</feature>
<evidence type="ECO:0000259" key="1">
    <source>
        <dbReference type="PROSITE" id="PS50943"/>
    </source>
</evidence>
<keyword evidence="3" id="KW-1185">Reference proteome</keyword>
<dbReference type="SUPFAM" id="SSF47413">
    <property type="entry name" value="lambda repressor-like DNA-binding domains"/>
    <property type="match status" value="1"/>
</dbReference>
<dbReference type="OrthoDB" id="9796786at2"/>
<dbReference type="STRING" id="483547.GSUB_09115"/>
<dbReference type="PANTHER" id="PTHR40455">
    <property type="entry name" value="ANTITOXIN HIGA"/>
    <property type="match status" value="1"/>
</dbReference>
<dbReference type="PROSITE" id="PS50943">
    <property type="entry name" value="HTH_CROC1"/>
    <property type="match status" value="1"/>
</dbReference>
<proteinExistence type="predicted"/>
<dbReference type="InterPro" id="IPR001387">
    <property type="entry name" value="Cro/C1-type_HTH"/>
</dbReference>
<dbReference type="GO" id="GO:0001046">
    <property type="term" value="F:core promoter sequence-specific DNA binding"/>
    <property type="evidence" value="ECO:0007669"/>
    <property type="project" value="TreeGrafter"/>
</dbReference>
<dbReference type="HOGENOM" id="CLU_125852_0_0_7"/>
<dbReference type="InterPro" id="IPR039060">
    <property type="entry name" value="Antitox_HigA"/>
</dbReference>
<dbReference type="GO" id="GO:0006355">
    <property type="term" value="P:regulation of DNA-templated transcription"/>
    <property type="evidence" value="ECO:0007669"/>
    <property type="project" value="InterPro"/>
</dbReference>
<dbReference type="AlphaFoldDB" id="A0A0B5FEV2"/>
<gene>
    <name evidence="2" type="ORF">GSUB_09115</name>
</gene>
<reference evidence="2 3" key="1">
    <citation type="journal article" date="2015" name="Genome Announc.">
        <title>Genomes of Geoalkalibacter ferrihydriticus Z-0531T and Geoalkalibacter subterraneus Red1T, Two Haloalkaliphilic Metal-Reducing Deltaproteobacteria.</title>
        <authorList>
            <person name="Badalamenti J.P."/>
            <person name="Krajmalnik-Brown R."/>
            <person name="Torres C.I."/>
            <person name="Bond D.R."/>
        </authorList>
    </citation>
    <scope>NUCLEOTIDE SEQUENCE [LARGE SCALE GENOMIC DNA]</scope>
    <source>
        <strain evidence="2 3">Red1</strain>
    </source>
</reference>
<evidence type="ECO:0000313" key="3">
    <source>
        <dbReference type="Proteomes" id="UP000035036"/>
    </source>
</evidence>